<feature type="domain" description="Fibronectin type-III" evidence="17">
    <location>
        <begin position="556"/>
        <end position="653"/>
    </location>
</feature>
<dbReference type="GO" id="GO:0004725">
    <property type="term" value="F:protein tyrosine phosphatase activity"/>
    <property type="evidence" value="ECO:0007669"/>
    <property type="project" value="UniProtKB-EC"/>
</dbReference>
<dbReference type="CDD" id="cd00057">
    <property type="entry name" value="FA58C"/>
    <property type="match status" value="1"/>
</dbReference>
<dbReference type="InterPro" id="IPR057598">
    <property type="entry name" value="Fn3_PTPRU"/>
</dbReference>
<keyword evidence="6" id="KW-0378">Hydrolase</keyword>
<dbReference type="CDD" id="cd00047">
    <property type="entry name" value="PTPc"/>
    <property type="match status" value="1"/>
</dbReference>
<comment type="subcellular location">
    <subcellularLocation>
        <location evidence="1">Membrane</location>
        <topology evidence="1">Single-pass type I membrane protein</topology>
    </subcellularLocation>
</comment>
<dbReference type="Gene3D" id="3.90.190.10">
    <property type="entry name" value="Protein tyrosine phosphatase superfamily"/>
    <property type="match status" value="2"/>
</dbReference>
<feature type="domain" description="Fibronectin type-III" evidence="17">
    <location>
        <begin position="254"/>
        <end position="350"/>
    </location>
</feature>
<accession>A0AAU9WI60</accession>
<evidence type="ECO:0000256" key="9">
    <source>
        <dbReference type="ARBA" id="ARBA00023136"/>
    </source>
</evidence>
<evidence type="ECO:0000256" key="10">
    <source>
        <dbReference type="ARBA" id="ARBA00023157"/>
    </source>
</evidence>
<dbReference type="InterPro" id="IPR050713">
    <property type="entry name" value="RTP_Phos/Ushers"/>
</dbReference>
<evidence type="ECO:0000313" key="18">
    <source>
        <dbReference type="EMBL" id="CAH3116195.1"/>
    </source>
</evidence>
<dbReference type="FunFam" id="2.60.40.10:FF:000028">
    <property type="entry name" value="Neuronal cell adhesion molecule"/>
    <property type="match status" value="2"/>
</dbReference>
<dbReference type="PROSITE" id="PS50055">
    <property type="entry name" value="TYR_PHOSPHATASE_PTP"/>
    <property type="match status" value="2"/>
</dbReference>
<dbReference type="SUPFAM" id="SSF52799">
    <property type="entry name" value="(Phosphotyrosine protein) phosphatases II"/>
    <property type="match status" value="2"/>
</dbReference>
<keyword evidence="9 13" id="KW-0472">Membrane</keyword>
<evidence type="ECO:0000259" key="17">
    <source>
        <dbReference type="PROSITE" id="PS50853"/>
    </source>
</evidence>
<keyword evidence="11" id="KW-0325">Glycoprotein</keyword>
<evidence type="ECO:0000259" key="16">
    <source>
        <dbReference type="PROSITE" id="PS50056"/>
    </source>
</evidence>
<dbReference type="PANTHER" id="PTHR46957:SF3">
    <property type="entry name" value="CYTOKINE RECEPTOR"/>
    <property type="match status" value="1"/>
</dbReference>
<keyword evidence="19" id="KW-1185">Reference proteome</keyword>
<dbReference type="Pfam" id="PF00754">
    <property type="entry name" value="F5_F8_type_C"/>
    <property type="match status" value="1"/>
</dbReference>
<dbReference type="InterPro" id="IPR008979">
    <property type="entry name" value="Galactose-bd-like_sf"/>
</dbReference>
<dbReference type="InterPro" id="IPR003961">
    <property type="entry name" value="FN3_dom"/>
</dbReference>
<gene>
    <name evidence="18" type="ORF">PMEA_00006974</name>
</gene>
<evidence type="ECO:0000256" key="1">
    <source>
        <dbReference type="ARBA" id="ARBA00004479"/>
    </source>
</evidence>
<evidence type="ECO:0000259" key="15">
    <source>
        <dbReference type="PROSITE" id="PS50055"/>
    </source>
</evidence>
<keyword evidence="7" id="KW-0904">Protein phosphatase</keyword>
<dbReference type="InterPro" id="IPR029021">
    <property type="entry name" value="Prot-tyrosine_phosphatase-like"/>
</dbReference>
<feature type="domain" description="Fibronectin type-III" evidence="17">
    <location>
        <begin position="355"/>
        <end position="451"/>
    </location>
</feature>
<feature type="domain" description="Tyrosine specific protein phosphatases" evidence="16">
    <location>
        <begin position="1580"/>
        <end position="1655"/>
    </location>
</feature>
<dbReference type="Pfam" id="PF23144">
    <property type="entry name" value="Fn3_PTPRU"/>
    <property type="match status" value="1"/>
</dbReference>
<evidence type="ECO:0000256" key="8">
    <source>
        <dbReference type="ARBA" id="ARBA00022989"/>
    </source>
</evidence>
<dbReference type="SMART" id="SM00060">
    <property type="entry name" value="FN3"/>
    <property type="match status" value="7"/>
</dbReference>
<proteinExistence type="predicted"/>
<dbReference type="PROSITE" id="PS50022">
    <property type="entry name" value="FA58C_3"/>
    <property type="match status" value="1"/>
</dbReference>
<protein>
    <recommendedName>
        <fullName evidence="2">protein-tyrosine-phosphatase</fullName>
        <ecNumber evidence="2">3.1.3.48</ecNumber>
    </recommendedName>
</protein>
<dbReference type="Gene3D" id="2.60.120.260">
    <property type="entry name" value="Galactose-binding domain-like"/>
    <property type="match status" value="1"/>
</dbReference>
<evidence type="ECO:0000256" key="12">
    <source>
        <dbReference type="ARBA" id="ARBA00051722"/>
    </source>
</evidence>
<dbReference type="EMBL" id="CALNXJ010000015">
    <property type="protein sequence ID" value="CAH3116195.1"/>
    <property type="molecule type" value="Genomic_DNA"/>
</dbReference>
<feature type="domain" description="F5/8 type C" evidence="14">
    <location>
        <begin position="1"/>
        <end position="144"/>
    </location>
</feature>
<organism evidence="18 19">
    <name type="scientific">Pocillopora meandrina</name>
    <dbReference type="NCBI Taxonomy" id="46732"/>
    <lineage>
        <taxon>Eukaryota</taxon>
        <taxon>Metazoa</taxon>
        <taxon>Cnidaria</taxon>
        <taxon>Anthozoa</taxon>
        <taxon>Hexacorallia</taxon>
        <taxon>Scleractinia</taxon>
        <taxon>Astrocoeniina</taxon>
        <taxon>Pocilloporidae</taxon>
        <taxon>Pocillopora</taxon>
    </lineage>
</organism>
<dbReference type="SMART" id="SM00404">
    <property type="entry name" value="PTPc_motif"/>
    <property type="match status" value="2"/>
</dbReference>
<evidence type="ECO:0000256" key="13">
    <source>
        <dbReference type="SAM" id="Phobius"/>
    </source>
</evidence>
<comment type="caution">
    <text evidence="18">The sequence shown here is derived from an EMBL/GenBank/DDBJ whole genome shotgun (WGS) entry which is preliminary data.</text>
</comment>
<feature type="domain" description="Fibronectin type-III" evidence="17">
    <location>
        <begin position="456"/>
        <end position="552"/>
    </location>
</feature>
<dbReference type="FunFam" id="3.90.190.10:FF:000062">
    <property type="entry name" value="Receptor-type tyrosine-protein phosphatase kappa"/>
    <property type="match status" value="1"/>
</dbReference>
<reference evidence="18 19" key="1">
    <citation type="submission" date="2022-05" db="EMBL/GenBank/DDBJ databases">
        <authorList>
            <consortium name="Genoscope - CEA"/>
            <person name="William W."/>
        </authorList>
    </citation>
    <scope>NUCLEOTIDE SEQUENCE [LARGE SCALE GENOMIC DNA]</scope>
</reference>
<keyword evidence="10" id="KW-1015">Disulfide bond</keyword>
<dbReference type="PROSITE" id="PS50056">
    <property type="entry name" value="TYR_PHOSPHATASE_2"/>
    <property type="match status" value="2"/>
</dbReference>
<feature type="domain" description="Tyrosine-protein phosphatase" evidence="15">
    <location>
        <begin position="1405"/>
        <end position="1664"/>
    </location>
</feature>
<evidence type="ECO:0000256" key="2">
    <source>
        <dbReference type="ARBA" id="ARBA00013064"/>
    </source>
</evidence>
<dbReference type="GO" id="GO:0016020">
    <property type="term" value="C:membrane"/>
    <property type="evidence" value="ECO:0007669"/>
    <property type="project" value="UniProtKB-SubCell"/>
</dbReference>
<dbReference type="CDD" id="cd00063">
    <property type="entry name" value="FN3"/>
    <property type="match status" value="7"/>
</dbReference>
<feature type="domain" description="Tyrosine-protein phosphatase" evidence="15">
    <location>
        <begin position="1143"/>
        <end position="1373"/>
    </location>
</feature>
<dbReference type="PROSITE" id="PS01285">
    <property type="entry name" value="FA58C_1"/>
    <property type="match status" value="1"/>
</dbReference>
<dbReference type="PROSITE" id="PS00383">
    <property type="entry name" value="TYR_PHOSPHATASE_1"/>
    <property type="match status" value="1"/>
</dbReference>
<dbReference type="InterPro" id="IPR000421">
    <property type="entry name" value="FA58C"/>
</dbReference>
<evidence type="ECO:0000313" key="19">
    <source>
        <dbReference type="Proteomes" id="UP001159428"/>
    </source>
</evidence>
<keyword evidence="5" id="KW-0677">Repeat</keyword>
<evidence type="ECO:0000256" key="6">
    <source>
        <dbReference type="ARBA" id="ARBA00022801"/>
    </source>
</evidence>
<feature type="domain" description="Fibronectin type-III" evidence="17">
    <location>
        <begin position="655"/>
        <end position="755"/>
    </location>
</feature>
<evidence type="ECO:0000256" key="11">
    <source>
        <dbReference type="ARBA" id="ARBA00023180"/>
    </source>
</evidence>
<sequence length="1677" mass="186396">MYAAKYGRLNGRGAWEPKTNYHDDYLQIDLLYEYVICAVATQGNPPTQSPNAQEWTTEYKLRFSLNGTTFFPYKEKKTDKVGMACSYIQVFTTAKISTCAFPGNSGKTDTVKNSLKEFASAKFIRFLPTKYNRFKVLRVEAYGILFTKVPSQPPTAFKLTATSSISIAASWQLPPVYARHGTVIGFKVFYTKKVSDVSVTILTIKGESTLSKNVTGLDKYTEYEFQVLAFTSDGDGPKSSVEMERTMEDVPSQPPSNFMVNATSSTSVGASWQLPAENSRNGIIKGFKFFYKKKSSSVPGIVLSINSESTLNRNVTGLDKYTEYEFQVLAFTSTGDGPKSSVVVKRTKEDVPSKPPSGFNLTASSSTSITASWQLPPETSRNGIIKGFKLFYQKKGSAGSELMRHITDQAKRIEEVTSLDKYTEYEFEILAFTSVGDGPKSSILTERTKEDAPSQAPTKFSVSASSSTSITASWLLPPVNSRHGIIKGFKLFYKRKGSYDSATSLNIRGGATQSKIVTGLDKYTEYELQVLAFTSAGDGPKSPSQVVRTREDAPDAPTFLSYSDLSPNKSHGPRIILNWSKPQEPNGVIRSYTLFYSHDGVAPKEISGIEKDTLTHTVDVLGGVTYQFNVRAVTIKPGKNATKTVTAKEYAPSVGPDSVSTSQVNKTTFNISWEPLQREESHGKVTLYEVKAIFLKKGNLHKRSVIYSPSVNTSVTFVVLSDLELCSRYNVSVRAYTAEGSGPYGEPLELETSRPEAPGEFKVTESGATQITLAWKQYDDKEKIAYTVKYAGTKSYNKTFRDEKTMKAIKATTQKVEGLIPGTTYEFRVHGTSVCGDSASKVVSKITDMIAPKAPVPHSITGVEVSQTAVDIYLWPVEQKYGPVSAYQVIVLKVADGVEELPNNYDSKLKAASDAKKENVNFYIAAEIENFYKPQKFTVGDGNKTKEFVNEELEKGENYIVYERALTKAEMVELKGNASIVAKISIISTTTEGEKKERSSGSNAAAVAVPVVLLLLLIPAVVVAVFLYRRRRQSRSKSAGERSVQLDDIKDDSQDLTSSTSNLVYQNVADIRRTIHDAGKQPVSDEEEAIYSEADDGKPKPIPVAEFPKYFKKKSENGAIVLREEFKYLPGGMQFAWEIGKSNRGKNRYGNIVSYDHSRVLLEEIEGDKNSSYINASYIPTYDEVTMIYIATQGPTSTTIADFWRMVWQENSFTIVMLTNLVELGKGKCDQYWPDDTSKFGAITVTLHKTETFADYVIRSLIVTKDSEKRTVQQFHYVTWPDKGVPQHSTALLGFRQKIHARHQATGGPLVVHCSAGVGRTGTYIAIDAMLESAEKIKTVFIQNYVQVMRRSRPHMIQKDDQYVFLHQAVMEALVCGNTEIIPQDLRIATNKLAKVHKPSKKTGYERELKRLELVTDAHASQEVATNAFMPANVVKNRFPNIVPLDNARVHLQASSQEKSYINASYVDDYTQRNAYILTQAPLDCTIIDFWLMISQYDIGTVVMLNNLEEGKQSYPQYWPSEGSAKYGEVTVQLLSQETSNNITTRGFSVDNAAPPKKTSTLKHIQYNGWVNENSCPDPQDILDLMTTVQQSQQQSGNRVIVFQCSDGTGRSGCVATIMSVIERVKTEQTVDVFQTVKLVRAKRPGAVNTLELYMFCYKTVLAYLDSFSTYSNFAEC</sequence>
<feature type="domain" description="Fibronectin type-III" evidence="17">
    <location>
        <begin position="757"/>
        <end position="853"/>
    </location>
</feature>
<keyword evidence="3 13" id="KW-0812">Transmembrane</keyword>
<dbReference type="InterPro" id="IPR016130">
    <property type="entry name" value="Tyr_Pase_AS"/>
</dbReference>
<dbReference type="SMART" id="SM00194">
    <property type="entry name" value="PTPc"/>
    <property type="match status" value="2"/>
</dbReference>
<dbReference type="Pfam" id="PF00041">
    <property type="entry name" value="fn3"/>
    <property type="match status" value="6"/>
</dbReference>
<dbReference type="InterPro" id="IPR003595">
    <property type="entry name" value="Tyr_Pase_cat"/>
</dbReference>
<dbReference type="InterPro" id="IPR000387">
    <property type="entry name" value="Tyr_Pase_dom"/>
</dbReference>
<dbReference type="Gene3D" id="2.60.40.10">
    <property type="entry name" value="Immunoglobulins"/>
    <property type="match status" value="7"/>
</dbReference>
<feature type="transmembrane region" description="Helical" evidence="13">
    <location>
        <begin position="1004"/>
        <end position="1028"/>
    </location>
</feature>
<dbReference type="SUPFAM" id="SSF49785">
    <property type="entry name" value="Galactose-binding domain-like"/>
    <property type="match status" value="1"/>
</dbReference>
<dbReference type="PRINTS" id="PR00700">
    <property type="entry name" value="PRTYPHPHTASE"/>
</dbReference>
<evidence type="ECO:0000259" key="14">
    <source>
        <dbReference type="PROSITE" id="PS50022"/>
    </source>
</evidence>
<dbReference type="Pfam" id="PF00102">
    <property type="entry name" value="Y_phosphatase"/>
    <property type="match status" value="2"/>
</dbReference>
<comment type="catalytic activity">
    <reaction evidence="12">
        <text>O-phospho-L-tyrosyl-[protein] + H2O = L-tyrosyl-[protein] + phosphate</text>
        <dbReference type="Rhea" id="RHEA:10684"/>
        <dbReference type="Rhea" id="RHEA-COMP:10136"/>
        <dbReference type="Rhea" id="RHEA-COMP:20101"/>
        <dbReference type="ChEBI" id="CHEBI:15377"/>
        <dbReference type="ChEBI" id="CHEBI:43474"/>
        <dbReference type="ChEBI" id="CHEBI:46858"/>
        <dbReference type="ChEBI" id="CHEBI:61978"/>
        <dbReference type="EC" id="3.1.3.48"/>
    </reaction>
</comment>
<dbReference type="PROSITE" id="PS50853">
    <property type="entry name" value="FN3"/>
    <property type="match status" value="7"/>
</dbReference>
<feature type="domain" description="Tyrosine specific protein phosphatases" evidence="16">
    <location>
        <begin position="1290"/>
        <end position="1364"/>
    </location>
</feature>
<feature type="domain" description="Fibronectin type-III" evidence="17">
    <location>
        <begin position="153"/>
        <end position="249"/>
    </location>
</feature>
<dbReference type="InterPro" id="IPR000242">
    <property type="entry name" value="PTP_cat"/>
</dbReference>
<keyword evidence="8 13" id="KW-1133">Transmembrane helix</keyword>
<evidence type="ECO:0000256" key="5">
    <source>
        <dbReference type="ARBA" id="ARBA00022737"/>
    </source>
</evidence>
<name>A0AAU9WI60_9CNID</name>
<dbReference type="InterPro" id="IPR036116">
    <property type="entry name" value="FN3_sf"/>
</dbReference>
<dbReference type="PANTHER" id="PTHR46957">
    <property type="entry name" value="CYTOKINE RECEPTOR"/>
    <property type="match status" value="1"/>
</dbReference>
<keyword evidence="4" id="KW-0732">Signal</keyword>
<dbReference type="SUPFAM" id="SSF49265">
    <property type="entry name" value="Fibronectin type III"/>
    <property type="match status" value="5"/>
</dbReference>
<evidence type="ECO:0000256" key="3">
    <source>
        <dbReference type="ARBA" id="ARBA00022692"/>
    </source>
</evidence>
<dbReference type="FunFam" id="2.60.40.10:FF:000093">
    <property type="entry name" value="Down syndrome cell adhesion molecule, isoform B"/>
    <property type="match status" value="2"/>
</dbReference>
<dbReference type="FunFam" id="3.90.190.10:FF:000102">
    <property type="entry name" value="Receptor-type tyrosine-protein phosphatase"/>
    <property type="match status" value="1"/>
</dbReference>
<dbReference type="EC" id="3.1.3.48" evidence="2"/>
<dbReference type="InterPro" id="IPR013783">
    <property type="entry name" value="Ig-like_fold"/>
</dbReference>
<evidence type="ECO:0000256" key="7">
    <source>
        <dbReference type="ARBA" id="ARBA00022912"/>
    </source>
</evidence>
<evidence type="ECO:0000256" key="4">
    <source>
        <dbReference type="ARBA" id="ARBA00022729"/>
    </source>
</evidence>
<dbReference type="Proteomes" id="UP001159428">
    <property type="component" value="Unassembled WGS sequence"/>
</dbReference>